<protein>
    <submittedName>
        <fullName evidence="1">Aldolase</fullName>
    </submittedName>
</protein>
<dbReference type="SUPFAM" id="SSF51569">
    <property type="entry name" value="Aldolase"/>
    <property type="match status" value="1"/>
</dbReference>
<gene>
    <name evidence="1" type="ORF">GCM10007932_46200</name>
</gene>
<accession>A0AAV5NXZ4</accession>
<dbReference type="InterPro" id="IPR002915">
    <property type="entry name" value="DeoC/FbaB/LacD_aldolase"/>
</dbReference>
<dbReference type="Gene3D" id="3.20.20.70">
    <property type="entry name" value="Aldolase class I"/>
    <property type="match status" value="1"/>
</dbReference>
<dbReference type="PANTHER" id="PTHR47916">
    <property type="entry name" value="FRUCTOSE-BISPHOSPHATE ALDOLASE CLASS 1"/>
    <property type="match status" value="1"/>
</dbReference>
<dbReference type="InterPro" id="IPR041720">
    <property type="entry name" value="FbaB-like"/>
</dbReference>
<reference evidence="2" key="1">
    <citation type="journal article" date="2019" name="Int. J. Syst. Evol. Microbiol.">
        <title>The Global Catalogue of Microorganisms (GCM) 10K type strain sequencing project: providing services to taxonomists for standard genome sequencing and annotation.</title>
        <authorList>
            <consortium name="The Broad Institute Genomics Platform"/>
            <consortium name="The Broad Institute Genome Sequencing Center for Infectious Disease"/>
            <person name="Wu L."/>
            <person name="Ma J."/>
        </authorList>
    </citation>
    <scope>NUCLEOTIDE SEQUENCE [LARGE SCALE GENOMIC DNA]</scope>
    <source>
        <strain evidence="2">NBRC 15640</strain>
    </source>
</reference>
<dbReference type="GO" id="GO:0004332">
    <property type="term" value="F:fructose-bisphosphate aldolase activity"/>
    <property type="evidence" value="ECO:0007669"/>
    <property type="project" value="InterPro"/>
</dbReference>
<dbReference type="InterPro" id="IPR050456">
    <property type="entry name" value="DeoC/FbaB_aldolase"/>
</dbReference>
<dbReference type="Proteomes" id="UP001156690">
    <property type="component" value="Unassembled WGS sequence"/>
</dbReference>
<evidence type="ECO:0000313" key="1">
    <source>
        <dbReference type="EMBL" id="GLQ75258.1"/>
    </source>
</evidence>
<sequence length="280" mass="30141">MEGKTIRLNRMFDNKKAVFAALVNSMYLGPQPGITSDSEFRRILLELSNNGLTGAMLSPGYIKQYSSLLGHRHSPAVIMSVGWTDKWRNADLLGHDGFKGQHDFIATAEQAAAYGADAVHDYVFLGSSNPADDVAEMKRLGTLVRESERLGLPVLCEPLARGTNVAEGEQNRPEFVALAARMAAEAGADIVKVEYTGDPVTFKTVVDSTPVPTVMMGGATRSSFLDFLVSLESAMTAGCSGVAVGRNLYLHERPADAIRAITDVICKGRAAQDAAKEYNL</sequence>
<dbReference type="RefSeq" id="WP_126608684.1">
    <property type="nucleotide sequence ID" value="NZ_AP025144.1"/>
</dbReference>
<comment type="caution">
    <text evidence="1">The sequence shown here is derived from an EMBL/GenBank/DDBJ whole genome shotgun (WGS) entry which is preliminary data.</text>
</comment>
<keyword evidence="2" id="KW-1185">Reference proteome</keyword>
<name>A0AAV5NXZ4_9VIBR</name>
<proteinExistence type="predicted"/>
<dbReference type="InterPro" id="IPR013785">
    <property type="entry name" value="Aldolase_TIM"/>
</dbReference>
<dbReference type="AlphaFoldDB" id="A0AAV5NXZ4"/>
<organism evidence="1 2">
    <name type="scientific">Vibrio penaeicida</name>
    <dbReference type="NCBI Taxonomy" id="104609"/>
    <lineage>
        <taxon>Bacteria</taxon>
        <taxon>Pseudomonadati</taxon>
        <taxon>Pseudomonadota</taxon>
        <taxon>Gammaproteobacteria</taxon>
        <taxon>Vibrionales</taxon>
        <taxon>Vibrionaceae</taxon>
        <taxon>Vibrio</taxon>
    </lineage>
</organism>
<dbReference type="EMBL" id="BSNX01000067">
    <property type="protein sequence ID" value="GLQ75258.1"/>
    <property type="molecule type" value="Genomic_DNA"/>
</dbReference>
<dbReference type="Pfam" id="PF01791">
    <property type="entry name" value="DeoC"/>
    <property type="match status" value="1"/>
</dbReference>
<evidence type="ECO:0000313" key="2">
    <source>
        <dbReference type="Proteomes" id="UP001156690"/>
    </source>
</evidence>
<dbReference type="PIRSF" id="PIRSF038992">
    <property type="entry name" value="Aldolase_Ia"/>
    <property type="match status" value="1"/>
</dbReference>
<dbReference type="PANTHER" id="PTHR47916:SF1">
    <property type="entry name" value="3-HYDROXY-5-PHOSPHONOOXYPENTANE-2,4-DIONE THIOLASE"/>
    <property type="match status" value="1"/>
</dbReference>
<dbReference type="SMART" id="SM01133">
    <property type="entry name" value="DeoC"/>
    <property type="match status" value="1"/>
</dbReference>